<evidence type="ECO:0000313" key="5">
    <source>
        <dbReference type="Proteomes" id="UP000620124"/>
    </source>
</evidence>
<comment type="caution">
    <text evidence="4">The sequence shown here is derived from an EMBL/GenBank/DDBJ whole genome shotgun (WGS) entry which is preliminary data.</text>
</comment>
<dbReference type="EMBL" id="JACAZI010000021">
    <property type="protein sequence ID" value="KAF7338571.1"/>
    <property type="molecule type" value="Genomic_DNA"/>
</dbReference>
<evidence type="ECO:0000256" key="2">
    <source>
        <dbReference type="SAM" id="SignalP"/>
    </source>
</evidence>
<dbReference type="AlphaFoldDB" id="A0A8H6XDG2"/>
<organism evidence="4 5">
    <name type="scientific">Mycena venus</name>
    <dbReference type="NCBI Taxonomy" id="2733690"/>
    <lineage>
        <taxon>Eukaryota</taxon>
        <taxon>Fungi</taxon>
        <taxon>Dikarya</taxon>
        <taxon>Basidiomycota</taxon>
        <taxon>Agaricomycotina</taxon>
        <taxon>Agaricomycetes</taxon>
        <taxon>Agaricomycetidae</taxon>
        <taxon>Agaricales</taxon>
        <taxon>Marasmiineae</taxon>
        <taxon>Mycenaceae</taxon>
        <taxon>Mycena</taxon>
    </lineage>
</organism>
<evidence type="ECO:0000313" key="4">
    <source>
        <dbReference type="EMBL" id="KAF7338571.1"/>
    </source>
</evidence>
<feature type="signal peptide" evidence="2">
    <location>
        <begin position="1"/>
        <end position="21"/>
    </location>
</feature>
<evidence type="ECO:0000259" key="3">
    <source>
        <dbReference type="Pfam" id="PF10342"/>
    </source>
</evidence>
<dbReference type="InterPro" id="IPR018466">
    <property type="entry name" value="Kre9/Knh1-like_N"/>
</dbReference>
<dbReference type="Proteomes" id="UP000620124">
    <property type="component" value="Unassembled WGS sequence"/>
</dbReference>
<reference evidence="4" key="1">
    <citation type="submission" date="2020-05" db="EMBL/GenBank/DDBJ databases">
        <title>Mycena genomes resolve the evolution of fungal bioluminescence.</title>
        <authorList>
            <person name="Tsai I.J."/>
        </authorList>
    </citation>
    <scope>NUCLEOTIDE SEQUENCE</scope>
    <source>
        <strain evidence="4">CCC161011</strain>
    </source>
</reference>
<name>A0A8H6XDG2_9AGAR</name>
<keyword evidence="5" id="KW-1185">Reference proteome</keyword>
<feature type="domain" description="Yeast cell wall synthesis Kre9/Knh1-like N-terminal" evidence="3">
    <location>
        <begin position="28"/>
        <end position="118"/>
    </location>
</feature>
<proteinExistence type="predicted"/>
<evidence type="ECO:0000256" key="1">
    <source>
        <dbReference type="ARBA" id="ARBA00022729"/>
    </source>
</evidence>
<dbReference type="OrthoDB" id="2581067at2759"/>
<feature type="chain" id="PRO_5034347462" description="Yeast cell wall synthesis Kre9/Knh1-like N-terminal domain-containing protein" evidence="2">
    <location>
        <begin position="22"/>
        <end position="193"/>
    </location>
</feature>
<sequence length="193" mass="20097">MFFARTPACLVLAALASSVSAYFMVNAPNLNDQWANGETRMISWTKGANDGVTSFDIEMSRLSTDGLTLIAKNVPSADSSQKSINILLQDVPPGDDYFLLFINSTHGVMHGTSPRFSILAAGASTNGSTATNPKAATVTVSGAPNPTQAFATTFALAASSATRPVLLLVGGQRWGVATALGGCILGAVWTLLW</sequence>
<protein>
    <recommendedName>
        <fullName evidence="3">Yeast cell wall synthesis Kre9/Knh1-like N-terminal domain-containing protein</fullName>
    </recommendedName>
</protein>
<keyword evidence="1 2" id="KW-0732">Signal</keyword>
<gene>
    <name evidence="4" type="ORF">MVEN_02083300</name>
</gene>
<accession>A0A8H6XDG2</accession>
<dbReference type="Pfam" id="PF10342">
    <property type="entry name" value="Kre9_KNH"/>
    <property type="match status" value="1"/>
</dbReference>